<name>A0A9J7M740_BRAFL</name>
<feature type="domain" description="P-type" evidence="4">
    <location>
        <begin position="65"/>
        <end position="111"/>
    </location>
</feature>
<evidence type="ECO:0000259" key="4">
    <source>
        <dbReference type="PROSITE" id="PS51448"/>
    </source>
</evidence>
<dbReference type="InterPro" id="IPR044913">
    <property type="entry name" value="P_trefoil_dom_sf"/>
</dbReference>
<reference evidence="5" key="1">
    <citation type="journal article" date="2020" name="Nat. Ecol. Evol.">
        <title>Deeply conserved synteny resolves early events in vertebrate evolution.</title>
        <authorList>
            <person name="Simakov O."/>
            <person name="Marletaz F."/>
            <person name="Yue J.X."/>
            <person name="O'Connell B."/>
            <person name="Jenkins J."/>
            <person name="Brandt A."/>
            <person name="Calef R."/>
            <person name="Tung C.H."/>
            <person name="Huang T.K."/>
            <person name="Schmutz J."/>
            <person name="Satoh N."/>
            <person name="Yu J.K."/>
            <person name="Putnam N.H."/>
            <person name="Green R.E."/>
            <person name="Rokhsar D.S."/>
        </authorList>
    </citation>
    <scope>NUCLEOTIDE SEQUENCE [LARGE SCALE GENOMIC DNA]</scope>
    <source>
        <strain evidence="5">S238N-H82</strain>
    </source>
</reference>
<evidence type="ECO:0000313" key="5">
    <source>
        <dbReference type="Proteomes" id="UP000001554"/>
    </source>
</evidence>
<dbReference type="Proteomes" id="UP000001554">
    <property type="component" value="Chromosome 12"/>
</dbReference>
<sequence>MYQKQDDYDELAEATLMQTEYRPRRKNRRPCLIFFCIVVVFLAIIIPVAIVASNRSHGTSGYVTPECPSGDERERVDCYPEGGASKARCESRGCCWAQPTTQGPPSCFYPVNHGYELVGGLQSTPIGYRATLRRLNTQTMYGGDLGNIEVVVEVQEDYRLHVKVSDPTRPRYEVPEAALKRPQATTLAEHPLYNLTFTSNPFSIKVTRRSTGATM</sequence>
<evidence type="ECO:0000256" key="1">
    <source>
        <dbReference type="ARBA" id="ARBA00023157"/>
    </source>
</evidence>
<dbReference type="Gene3D" id="4.10.110.10">
    <property type="entry name" value="Spasmolytic Protein, domain 1"/>
    <property type="match status" value="1"/>
</dbReference>
<proteinExistence type="predicted"/>
<dbReference type="InterPro" id="IPR011013">
    <property type="entry name" value="Gal_mutarotase_sf_dom"/>
</dbReference>
<dbReference type="GO" id="GO:0005975">
    <property type="term" value="P:carbohydrate metabolic process"/>
    <property type="evidence" value="ECO:0007669"/>
    <property type="project" value="InterPro"/>
</dbReference>
<dbReference type="InterPro" id="IPR000519">
    <property type="entry name" value="P_trefoil_dom"/>
</dbReference>
<keyword evidence="3" id="KW-1133">Transmembrane helix</keyword>
<accession>A0A9J7M740</accession>
<dbReference type="KEGG" id="bfo:118427977"/>
<dbReference type="GeneID" id="118427977"/>
<keyword evidence="3" id="KW-0812">Transmembrane</keyword>
<evidence type="ECO:0000256" key="3">
    <source>
        <dbReference type="SAM" id="Phobius"/>
    </source>
</evidence>
<keyword evidence="1" id="KW-1015">Disulfide bond</keyword>
<dbReference type="SMART" id="SM00018">
    <property type="entry name" value="PD"/>
    <property type="match status" value="1"/>
</dbReference>
<feature type="transmembrane region" description="Helical" evidence="3">
    <location>
        <begin position="31"/>
        <end position="52"/>
    </location>
</feature>
<dbReference type="Pfam" id="PF00088">
    <property type="entry name" value="Trefoil"/>
    <property type="match status" value="1"/>
</dbReference>
<protein>
    <submittedName>
        <fullName evidence="6">Lysosomal alpha-glucosidase-like</fullName>
    </submittedName>
</protein>
<dbReference type="OMA" id="ITQNECE"/>
<dbReference type="InterPro" id="IPR017957">
    <property type="entry name" value="P_trefoil_CS"/>
</dbReference>
<dbReference type="PROSITE" id="PS00025">
    <property type="entry name" value="P_TREFOIL_1"/>
    <property type="match status" value="1"/>
</dbReference>
<dbReference type="GO" id="GO:0003824">
    <property type="term" value="F:catalytic activity"/>
    <property type="evidence" value="ECO:0007669"/>
    <property type="project" value="InterPro"/>
</dbReference>
<evidence type="ECO:0000313" key="6">
    <source>
        <dbReference type="RefSeq" id="XP_035693835.1"/>
    </source>
</evidence>
<reference evidence="6" key="2">
    <citation type="submission" date="2025-08" db="UniProtKB">
        <authorList>
            <consortium name="RefSeq"/>
        </authorList>
    </citation>
    <scope>IDENTIFICATION</scope>
    <source>
        <strain evidence="6">S238N-H82</strain>
        <tissue evidence="6">Testes</tissue>
    </source>
</reference>
<dbReference type="SUPFAM" id="SSF74650">
    <property type="entry name" value="Galactose mutarotase-like"/>
    <property type="match status" value="1"/>
</dbReference>
<dbReference type="AlphaFoldDB" id="A0A9J7M740"/>
<dbReference type="PROSITE" id="PS51448">
    <property type="entry name" value="P_TREFOIL_2"/>
    <property type="match status" value="1"/>
</dbReference>
<dbReference type="RefSeq" id="XP_035693835.1">
    <property type="nucleotide sequence ID" value="XM_035837942.1"/>
</dbReference>
<dbReference type="OrthoDB" id="5839090at2759"/>
<organism evidence="5 6">
    <name type="scientific">Branchiostoma floridae</name>
    <name type="common">Florida lancelet</name>
    <name type="synonym">Amphioxus</name>
    <dbReference type="NCBI Taxonomy" id="7739"/>
    <lineage>
        <taxon>Eukaryota</taxon>
        <taxon>Metazoa</taxon>
        <taxon>Chordata</taxon>
        <taxon>Cephalochordata</taxon>
        <taxon>Leptocardii</taxon>
        <taxon>Amphioxiformes</taxon>
        <taxon>Branchiostomatidae</taxon>
        <taxon>Branchiostoma</taxon>
    </lineage>
</organism>
<dbReference type="GO" id="GO:0030246">
    <property type="term" value="F:carbohydrate binding"/>
    <property type="evidence" value="ECO:0007669"/>
    <property type="project" value="InterPro"/>
</dbReference>
<dbReference type="Gene3D" id="2.60.40.1760">
    <property type="entry name" value="glycosyl hydrolase (family 31)"/>
    <property type="match status" value="1"/>
</dbReference>
<keyword evidence="3" id="KW-0472">Membrane</keyword>
<dbReference type="SUPFAM" id="SSF57492">
    <property type="entry name" value="Trefoil"/>
    <property type="match status" value="1"/>
</dbReference>
<dbReference type="CDD" id="cd00111">
    <property type="entry name" value="Trefoil"/>
    <property type="match status" value="1"/>
</dbReference>
<gene>
    <name evidence="6" type="primary">LOC118427977</name>
</gene>
<keyword evidence="5" id="KW-1185">Reference proteome</keyword>
<evidence type="ECO:0000256" key="2">
    <source>
        <dbReference type="PROSITE-ProRule" id="PRU00779"/>
    </source>
</evidence>
<comment type="caution">
    <text evidence="2">Lacks conserved residue(s) required for the propagation of feature annotation.</text>
</comment>